<evidence type="ECO:0000259" key="9">
    <source>
        <dbReference type="PROSITE" id="PS50928"/>
    </source>
</evidence>
<organism evidence="10 11">
    <name type="scientific">Vibrio penaeicida</name>
    <dbReference type="NCBI Taxonomy" id="104609"/>
    <lineage>
        <taxon>Bacteria</taxon>
        <taxon>Pseudomonadati</taxon>
        <taxon>Pseudomonadota</taxon>
        <taxon>Gammaproteobacteria</taxon>
        <taxon>Vibrionales</taxon>
        <taxon>Vibrionaceae</taxon>
        <taxon>Vibrio</taxon>
    </lineage>
</organism>
<keyword evidence="7 8" id="KW-0472">Membrane</keyword>
<name>A0AAV5NPG3_9VIBR</name>
<dbReference type="PANTHER" id="PTHR42929:SF1">
    <property type="entry name" value="INNER MEMBRANE ABC TRANSPORTER PERMEASE PROTEIN YDCU-RELATED"/>
    <property type="match status" value="1"/>
</dbReference>
<evidence type="ECO:0000256" key="2">
    <source>
        <dbReference type="ARBA" id="ARBA00007069"/>
    </source>
</evidence>
<evidence type="ECO:0000256" key="5">
    <source>
        <dbReference type="ARBA" id="ARBA00022692"/>
    </source>
</evidence>
<evidence type="ECO:0000313" key="10">
    <source>
        <dbReference type="EMBL" id="GLQ72517.1"/>
    </source>
</evidence>
<keyword evidence="5 8" id="KW-0812">Transmembrane</keyword>
<proteinExistence type="inferred from homology"/>
<feature type="transmembrane region" description="Helical" evidence="8">
    <location>
        <begin position="6"/>
        <end position="26"/>
    </location>
</feature>
<feature type="transmembrane region" description="Helical" evidence="8">
    <location>
        <begin position="102"/>
        <end position="123"/>
    </location>
</feature>
<evidence type="ECO:0000256" key="3">
    <source>
        <dbReference type="ARBA" id="ARBA00022448"/>
    </source>
</evidence>
<feature type="domain" description="ABC transmembrane type-1" evidence="9">
    <location>
        <begin position="59"/>
        <end position="266"/>
    </location>
</feature>
<evidence type="ECO:0000256" key="6">
    <source>
        <dbReference type="ARBA" id="ARBA00022989"/>
    </source>
</evidence>
<dbReference type="Proteomes" id="UP001156690">
    <property type="component" value="Unassembled WGS sequence"/>
</dbReference>
<dbReference type="InterPro" id="IPR035906">
    <property type="entry name" value="MetI-like_sf"/>
</dbReference>
<gene>
    <name evidence="10" type="ORF">GCM10007932_18770</name>
</gene>
<keyword evidence="11" id="KW-1185">Reference proteome</keyword>
<dbReference type="PANTHER" id="PTHR42929">
    <property type="entry name" value="INNER MEMBRANE ABC TRANSPORTER PERMEASE PROTEIN YDCU-RELATED-RELATED"/>
    <property type="match status" value="1"/>
</dbReference>
<dbReference type="Pfam" id="PF00528">
    <property type="entry name" value="BPD_transp_1"/>
    <property type="match status" value="1"/>
</dbReference>
<keyword evidence="4" id="KW-1003">Cell membrane</keyword>
<dbReference type="Gene3D" id="1.10.3720.10">
    <property type="entry name" value="MetI-like"/>
    <property type="match status" value="1"/>
</dbReference>
<dbReference type="GO" id="GO:0005886">
    <property type="term" value="C:plasma membrane"/>
    <property type="evidence" value="ECO:0007669"/>
    <property type="project" value="UniProtKB-SubCell"/>
</dbReference>
<evidence type="ECO:0000256" key="8">
    <source>
        <dbReference type="RuleBase" id="RU363032"/>
    </source>
</evidence>
<evidence type="ECO:0000256" key="4">
    <source>
        <dbReference type="ARBA" id="ARBA00022475"/>
    </source>
</evidence>
<sequence>MKAYVLLIPGLGVILFLMGSALYAVVAQSFGMVSLTGESSFTFTFWQEMISDPILQRSLAYSLRTSTLGSLGAIIIAYPIAMWLSKPLPAKPLLIGVLRAPMFVPGLVAAFLLINVISYHGILNEGLMALGLLDKPLRLTNDKFGWSVILLQIWKNVPFALILLGGAINSIRSDILNAADDLGASRFAKFRQIIFPLTIPALQASLILIFIGALGDFAFASIAGSRNAYSLSMLMNFTATQYYEWEKAAVIAMVIMLVAVISAVVITLVTQPFATKTRSVITTIQGRNS</sequence>
<evidence type="ECO:0000313" key="11">
    <source>
        <dbReference type="Proteomes" id="UP001156690"/>
    </source>
</evidence>
<protein>
    <submittedName>
        <fullName evidence="10">Spermidine/putrescine ABC transporter permease</fullName>
    </submittedName>
</protein>
<dbReference type="AlphaFoldDB" id="A0AAV5NPG3"/>
<reference evidence="11" key="1">
    <citation type="journal article" date="2019" name="Int. J. Syst. Evol. Microbiol.">
        <title>The Global Catalogue of Microorganisms (GCM) 10K type strain sequencing project: providing services to taxonomists for standard genome sequencing and annotation.</title>
        <authorList>
            <consortium name="The Broad Institute Genomics Platform"/>
            <consortium name="The Broad Institute Genome Sequencing Center for Infectious Disease"/>
            <person name="Wu L."/>
            <person name="Ma J."/>
        </authorList>
    </citation>
    <scope>NUCLEOTIDE SEQUENCE [LARGE SCALE GENOMIC DNA]</scope>
    <source>
        <strain evidence="11">NBRC 15640</strain>
    </source>
</reference>
<evidence type="ECO:0000256" key="1">
    <source>
        <dbReference type="ARBA" id="ARBA00004651"/>
    </source>
</evidence>
<dbReference type="InterPro" id="IPR000515">
    <property type="entry name" value="MetI-like"/>
</dbReference>
<feature type="transmembrane region" description="Helical" evidence="8">
    <location>
        <begin position="59"/>
        <end position="82"/>
    </location>
</feature>
<dbReference type="RefSeq" id="WP_221768527.1">
    <property type="nucleotide sequence ID" value="NZ_AP025145.1"/>
</dbReference>
<comment type="similarity">
    <text evidence="2">Belongs to the binding-protein-dependent transport system permease family. CysTW subfamily.</text>
</comment>
<keyword evidence="3 8" id="KW-0813">Transport</keyword>
<dbReference type="CDD" id="cd06261">
    <property type="entry name" value="TM_PBP2"/>
    <property type="match status" value="1"/>
</dbReference>
<dbReference type="SUPFAM" id="SSF161098">
    <property type="entry name" value="MetI-like"/>
    <property type="match status" value="1"/>
</dbReference>
<accession>A0AAV5NPG3</accession>
<evidence type="ECO:0000256" key="7">
    <source>
        <dbReference type="ARBA" id="ARBA00023136"/>
    </source>
</evidence>
<keyword evidence="6 8" id="KW-1133">Transmembrane helix</keyword>
<comment type="subcellular location">
    <subcellularLocation>
        <location evidence="1 8">Cell membrane</location>
        <topology evidence="1 8">Multi-pass membrane protein</topology>
    </subcellularLocation>
</comment>
<feature type="transmembrane region" description="Helical" evidence="8">
    <location>
        <begin position="193"/>
        <end position="215"/>
    </location>
</feature>
<dbReference type="GO" id="GO:0055085">
    <property type="term" value="P:transmembrane transport"/>
    <property type="evidence" value="ECO:0007669"/>
    <property type="project" value="InterPro"/>
</dbReference>
<dbReference type="EMBL" id="BSNX01000016">
    <property type="protein sequence ID" value="GLQ72517.1"/>
    <property type="molecule type" value="Genomic_DNA"/>
</dbReference>
<feature type="transmembrane region" description="Helical" evidence="8">
    <location>
        <begin position="249"/>
        <end position="269"/>
    </location>
</feature>
<dbReference type="PROSITE" id="PS50928">
    <property type="entry name" value="ABC_TM1"/>
    <property type="match status" value="1"/>
</dbReference>
<comment type="caution">
    <text evidence="10">The sequence shown here is derived from an EMBL/GenBank/DDBJ whole genome shotgun (WGS) entry which is preliminary data.</text>
</comment>